<name>A0ABV3EMD1_9ACTN</name>
<evidence type="ECO:0000256" key="1">
    <source>
        <dbReference type="SAM" id="MobiDB-lite"/>
    </source>
</evidence>
<evidence type="ECO:0000313" key="4">
    <source>
        <dbReference type="Proteomes" id="UP001551584"/>
    </source>
</evidence>
<dbReference type="EMBL" id="JBEZNA010000013">
    <property type="protein sequence ID" value="MEU9577338.1"/>
    <property type="molecule type" value="Genomic_DNA"/>
</dbReference>
<comment type="caution">
    <text evidence="3">The sequence shown here is derived from an EMBL/GenBank/DDBJ whole genome shotgun (WGS) entry which is preliminary data.</text>
</comment>
<sequence length="235" mass="24574">MENTITGTEVTPIPQQRGEAGQPSSGNGPGQGRRGSSSMLEAAVAYAEERQWQVFPGTSSETVEGVVRCSCGDPGCPLPGAHPEGPDRAGPATSSGTVARRTWTLRPEAAVLLPTGRDFDVLEVPETAGYLALARLDRLGAEPGAGPVLVAPDRRMRFLVLPGAVARVPRMVRELGWAPEALGLTVTGAGGWIAAPPTRYGARGPVQWVRPPAGRRLPDAAALVPALAYACTRDR</sequence>
<dbReference type="Proteomes" id="UP001551584">
    <property type="component" value="Unassembled WGS sequence"/>
</dbReference>
<dbReference type="InterPro" id="IPR015330">
    <property type="entry name" value="DNA_primase/pol_bifunc_N"/>
</dbReference>
<dbReference type="Pfam" id="PF09250">
    <property type="entry name" value="Prim-Pol"/>
    <property type="match status" value="1"/>
</dbReference>
<evidence type="ECO:0000259" key="2">
    <source>
        <dbReference type="SMART" id="SM00943"/>
    </source>
</evidence>
<feature type="region of interest" description="Disordered" evidence="1">
    <location>
        <begin position="1"/>
        <end position="42"/>
    </location>
</feature>
<feature type="domain" description="DNA primase/polymerase bifunctional N-terminal" evidence="2">
    <location>
        <begin position="43"/>
        <end position="221"/>
    </location>
</feature>
<protein>
    <submittedName>
        <fullName evidence="3">Bifunctional DNA primase/polymerase</fullName>
    </submittedName>
</protein>
<dbReference type="RefSeq" id="WP_280871844.1">
    <property type="nucleotide sequence ID" value="NZ_JBEZNA010000013.1"/>
</dbReference>
<dbReference type="SMART" id="SM00943">
    <property type="entry name" value="Prim-Pol"/>
    <property type="match status" value="1"/>
</dbReference>
<gene>
    <name evidence="3" type="ORF">AB0D95_08735</name>
</gene>
<organism evidence="3 4">
    <name type="scientific">Streptomyces chilikensis</name>
    <dbReference type="NCBI Taxonomy" id="1194079"/>
    <lineage>
        <taxon>Bacteria</taxon>
        <taxon>Bacillati</taxon>
        <taxon>Actinomycetota</taxon>
        <taxon>Actinomycetes</taxon>
        <taxon>Kitasatosporales</taxon>
        <taxon>Streptomycetaceae</taxon>
        <taxon>Streptomyces</taxon>
    </lineage>
</organism>
<accession>A0ABV3EMD1</accession>
<reference evidence="3 4" key="1">
    <citation type="submission" date="2024-06" db="EMBL/GenBank/DDBJ databases">
        <title>The Natural Products Discovery Center: Release of the First 8490 Sequenced Strains for Exploring Actinobacteria Biosynthetic Diversity.</title>
        <authorList>
            <person name="Kalkreuter E."/>
            <person name="Kautsar S.A."/>
            <person name="Yang D."/>
            <person name="Bader C.D."/>
            <person name="Teijaro C.N."/>
            <person name="Fluegel L."/>
            <person name="Davis C.M."/>
            <person name="Simpson J.R."/>
            <person name="Lauterbach L."/>
            <person name="Steele A.D."/>
            <person name="Gui C."/>
            <person name="Meng S."/>
            <person name="Li G."/>
            <person name="Viehrig K."/>
            <person name="Ye F."/>
            <person name="Su P."/>
            <person name="Kiefer A.F."/>
            <person name="Nichols A."/>
            <person name="Cepeda A.J."/>
            <person name="Yan W."/>
            <person name="Fan B."/>
            <person name="Jiang Y."/>
            <person name="Adhikari A."/>
            <person name="Zheng C.-J."/>
            <person name="Schuster L."/>
            <person name="Cowan T.M."/>
            <person name="Smanski M.J."/>
            <person name="Chevrette M.G."/>
            <person name="De Carvalho L.P.S."/>
            <person name="Shen B."/>
        </authorList>
    </citation>
    <scope>NUCLEOTIDE SEQUENCE [LARGE SCALE GENOMIC DNA]</scope>
    <source>
        <strain evidence="3 4">NPDC048117</strain>
    </source>
</reference>
<proteinExistence type="predicted"/>
<evidence type="ECO:0000313" key="3">
    <source>
        <dbReference type="EMBL" id="MEU9577338.1"/>
    </source>
</evidence>
<keyword evidence="4" id="KW-1185">Reference proteome</keyword>